<gene>
    <name evidence="8" type="ORF">LCY76_17600</name>
</gene>
<feature type="transmembrane region" description="Helical" evidence="6">
    <location>
        <begin position="39"/>
        <end position="62"/>
    </location>
</feature>
<reference evidence="8" key="1">
    <citation type="submission" date="2021-09" db="EMBL/GenBank/DDBJ databases">
        <title>Genome analysis of Fictibacillus sp. KIGAM418 isolated from marine sediment.</title>
        <authorList>
            <person name="Seo M.-J."/>
            <person name="Cho E.-S."/>
            <person name="Hwang C.Y."/>
        </authorList>
    </citation>
    <scope>NUCLEOTIDE SEQUENCE</scope>
    <source>
        <strain evidence="8">KIGAM418</strain>
    </source>
</reference>
<keyword evidence="4 6" id="KW-1133">Transmembrane helix</keyword>
<keyword evidence="3 6" id="KW-0812">Transmembrane</keyword>
<dbReference type="InterPro" id="IPR032694">
    <property type="entry name" value="CopC/D"/>
</dbReference>
<protein>
    <submittedName>
        <fullName evidence="8">CopD family protein</fullName>
    </submittedName>
</protein>
<sequence length="360" mass="40424">MLFVAKAVLYFVFSLFIGTFLLYSMPVEKRPFIHMQKKWLLVCIFLIPVAAFSQVLELALGLGKDFGFWPTLNDILFSFDIGKGWFFILALSFLLFVLVYFNDVSKDRFLAKLSLFIGVMITAAVGYTSHAATLNEWGGLAAHSLHFLAVTGWTGTLLAVSWFSKDREKIPVFLKWFTPFALVCLGVTIGAGIWLMSYIVPQYYNSWMMNYGQALLIKHVLLVVVIFYALVNSIWIRRKTSDPSFSPYRWMRLESVFLLLIFIATSVMVQQEPPHDVSQTLAFQKPSRLFTAFIEKGVHAGTSVHLGPNAFTGLLAAGALLLLLAAIFCIRKSVRSLFVFLLTAGSALVLYLAVMFSVSI</sequence>
<dbReference type="AlphaFoldDB" id="A0A9X1XCP1"/>
<feature type="transmembrane region" description="Helical" evidence="6">
    <location>
        <begin position="113"/>
        <end position="132"/>
    </location>
</feature>
<accession>A0A9X1XCP1</accession>
<dbReference type="PANTHER" id="PTHR34820">
    <property type="entry name" value="INNER MEMBRANE PROTEIN YEBZ"/>
    <property type="match status" value="1"/>
</dbReference>
<feature type="transmembrane region" description="Helical" evidence="6">
    <location>
        <begin position="176"/>
        <end position="199"/>
    </location>
</feature>
<keyword evidence="5 6" id="KW-0472">Membrane</keyword>
<comment type="caution">
    <text evidence="8">The sequence shown here is derived from an EMBL/GenBank/DDBJ whole genome shotgun (WGS) entry which is preliminary data.</text>
</comment>
<dbReference type="GO" id="GO:0006825">
    <property type="term" value="P:copper ion transport"/>
    <property type="evidence" value="ECO:0007669"/>
    <property type="project" value="InterPro"/>
</dbReference>
<evidence type="ECO:0000256" key="5">
    <source>
        <dbReference type="ARBA" id="ARBA00023136"/>
    </source>
</evidence>
<dbReference type="EMBL" id="JAIWJX010000002">
    <property type="protein sequence ID" value="MCK6258392.1"/>
    <property type="molecule type" value="Genomic_DNA"/>
</dbReference>
<feature type="transmembrane region" description="Helical" evidence="6">
    <location>
        <begin position="251"/>
        <end position="269"/>
    </location>
</feature>
<evidence type="ECO:0000259" key="7">
    <source>
        <dbReference type="Pfam" id="PF05425"/>
    </source>
</evidence>
<evidence type="ECO:0000256" key="3">
    <source>
        <dbReference type="ARBA" id="ARBA00022692"/>
    </source>
</evidence>
<dbReference type="RefSeq" id="WP_248253686.1">
    <property type="nucleotide sequence ID" value="NZ_JAIWJX010000002.1"/>
</dbReference>
<feature type="transmembrane region" description="Helical" evidence="6">
    <location>
        <begin position="211"/>
        <end position="231"/>
    </location>
</feature>
<dbReference type="InterPro" id="IPR008457">
    <property type="entry name" value="Cu-R_CopD_dom"/>
</dbReference>
<comment type="subcellular location">
    <subcellularLocation>
        <location evidence="1">Cell membrane</location>
        <topology evidence="1">Multi-pass membrane protein</topology>
    </subcellularLocation>
</comment>
<organism evidence="8 9">
    <name type="scientific">Fictibacillus marinisediminis</name>
    <dbReference type="NCBI Taxonomy" id="2878389"/>
    <lineage>
        <taxon>Bacteria</taxon>
        <taxon>Bacillati</taxon>
        <taxon>Bacillota</taxon>
        <taxon>Bacilli</taxon>
        <taxon>Bacillales</taxon>
        <taxon>Fictibacillaceae</taxon>
        <taxon>Fictibacillus</taxon>
    </lineage>
</organism>
<feature type="transmembrane region" description="Helical" evidence="6">
    <location>
        <begin position="310"/>
        <end position="330"/>
    </location>
</feature>
<keyword evidence="2" id="KW-1003">Cell membrane</keyword>
<evidence type="ECO:0000256" key="2">
    <source>
        <dbReference type="ARBA" id="ARBA00022475"/>
    </source>
</evidence>
<dbReference type="GO" id="GO:0005886">
    <property type="term" value="C:plasma membrane"/>
    <property type="evidence" value="ECO:0007669"/>
    <property type="project" value="UniProtKB-SubCell"/>
</dbReference>
<feature type="transmembrane region" description="Helical" evidence="6">
    <location>
        <begin position="337"/>
        <end position="358"/>
    </location>
</feature>
<proteinExistence type="predicted"/>
<dbReference type="PANTHER" id="PTHR34820:SF4">
    <property type="entry name" value="INNER MEMBRANE PROTEIN YEBZ"/>
    <property type="match status" value="1"/>
</dbReference>
<dbReference type="Proteomes" id="UP001139011">
    <property type="component" value="Unassembled WGS sequence"/>
</dbReference>
<evidence type="ECO:0000313" key="9">
    <source>
        <dbReference type="Proteomes" id="UP001139011"/>
    </source>
</evidence>
<name>A0A9X1XCP1_9BACL</name>
<feature type="transmembrane region" description="Helical" evidence="6">
    <location>
        <begin position="7"/>
        <end position="27"/>
    </location>
</feature>
<dbReference type="Pfam" id="PF05425">
    <property type="entry name" value="CopD"/>
    <property type="match status" value="1"/>
</dbReference>
<keyword evidence="9" id="KW-1185">Reference proteome</keyword>
<feature type="transmembrane region" description="Helical" evidence="6">
    <location>
        <begin position="144"/>
        <end position="164"/>
    </location>
</feature>
<evidence type="ECO:0000256" key="6">
    <source>
        <dbReference type="SAM" id="Phobius"/>
    </source>
</evidence>
<evidence type="ECO:0000256" key="4">
    <source>
        <dbReference type="ARBA" id="ARBA00022989"/>
    </source>
</evidence>
<evidence type="ECO:0000313" key="8">
    <source>
        <dbReference type="EMBL" id="MCK6258392.1"/>
    </source>
</evidence>
<evidence type="ECO:0000256" key="1">
    <source>
        <dbReference type="ARBA" id="ARBA00004651"/>
    </source>
</evidence>
<feature type="transmembrane region" description="Helical" evidence="6">
    <location>
        <begin position="82"/>
        <end position="101"/>
    </location>
</feature>
<feature type="domain" description="Copper resistance protein D" evidence="7">
    <location>
        <begin position="173"/>
        <end position="267"/>
    </location>
</feature>